<feature type="compositionally biased region" description="Basic and acidic residues" evidence="1">
    <location>
        <begin position="189"/>
        <end position="215"/>
    </location>
</feature>
<sequence length="320" mass="35444">MVGGGSSRRDEGSLGIKNTNVFAALETLKKKKKSDKGKGGLKSGKSKSSTSSIESKGPEPSQVFWAPAPLNSKSWADADDDEDDDYYATSAPPASVWGLAPQGKEHTENAEEESESEDDILDGEDDDVEDEHDYEPEVAVHLEPVMKPAEIPAAKETERQLSKKERRKKELAELEALLADFGVGQQDTKGQDRTHNASLRKEEEFDERKEKKESAPGDSKISKKKKKAREPQQKSNSFVDVSDKPEVDNTETKAEKPEEEESAFDMKERLKKITSMKKKKSSKEIDSAAKAAAQEAAARRAKLAAAKKKEKNHYNQQPVR</sequence>
<evidence type="ECO:0000256" key="1">
    <source>
        <dbReference type="SAM" id="MobiDB-lite"/>
    </source>
</evidence>
<dbReference type="AlphaFoldDB" id="A0AAN7QTC7"/>
<protein>
    <submittedName>
        <fullName evidence="2">Uncharacterized protein</fullName>
    </submittedName>
</protein>
<comment type="caution">
    <text evidence="2">The sequence shown here is derived from an EMBL/GenBank/DDBJ whole genome shotgun (WGS) entry which is preliminary data.</text>
</comment>
<name>A0AAN7QTC7_TRANT</name>
<evidence type="ECO:0000313" key="2">
    <source>
        <dbReference type="EMBL" id="KAK4774918.1"/>
    </source>
</evidence>
<dbReference type="EMBL" id="JAXQNO010000019">
    <property type="protein sequence ID" value="KAK4774918.1"/>
    <property type="molecule type" value="Genomic_DNA"/>
</dbReference>
<feature type="compositionally biased region" description="Low complexity" evidence="1">
    <location>
        <begin position="46"/>
        <end position="55"/>
    </location>
</feature>
<dbReference type="Proteomes" id="UP001346149">
    <property type="component" value="Unassembled WGS sequence"/>
</dbReference>
<organism evidence="2 3">
    <name type="scientific">Trapa natans</name>
    <name type="common">Water chestnut</name>
    <dbReference type="NCBI Taxonomy" id="22666"/>
    <lineage>
        <taxon>Eukaryota</taxon>
        <taxon>Viridiplantae</taxon>
        <taxon>Streptophyta</taxon>
        <taxon>Embryophyta</taxon>
        <taxon>Tracheophyta</taxon>
        <taxon>Spermatophyta</taxon>
        <taxon>Magnoliopsida</taxon>
        <taxon>eudicotyledons</taxon>
        <taxon>Gunneridae</taxon>
        <taxon>Pentapetalae</taxon>
        <taxon>rosids</taxon>
        <taxon>malvids</taxon>
        <taxon>Myrtales</taxon>
        <taxon>Lythraceae</taxon>
        <taxon>Trapa</taxon>
    </lineage>
</organism>
<feature type="compositionally biased region" description="Basic and acidic residues" evidence="1">
    <location>
        <begin position="153"/>
        <end position="172"/>
    </location>
</feature>
<feature type="compositionally biased region" description="Acidic residues" evidence="1">
    <location>
        <begin position="110"/>
        <end position="136"/>
    </location>
</feature>
<keyword evidence="3" id="KW-1185">Reference proteome</keyword>
<reference evidence="2 3" key="1">
    <citation type="journal article" date="2023" name="Hortic Res">
        <title>Pangenome of water caltrop reveals structural variations and asymmetric subgenome divergence after allopolyploidization.</title>
        <authorList>
            <person name="Zhang X."/>
            <person name="Chen Y."/>
            <person name="Wang L."/>
            <person name="Yuan Y."/>
            <person name="Fang M."/>
            <person name="Shi L."/>
            <person name="Lu R."/>
            <person name="Comes H.P."/>
            <person name="Ma Y."/>
            <person name="Chen Y."/>
            <person name="Huang G."/>
            <person name="Zhou Y."/>
            <person name="Zheng Z."/>
            <person name="Qiu Y."/>
        </authorList>
    </citation>
    <scope>NUCLEOTIDE SEQUENCE [LARGE SCALE GENOMIC DNA]</scope>
    <source>
        <strain evidence="2">F231</strain>
    </source>
</reference>
<dbReference type="PANTHER" id="PTHR31365">
    <property type="entry name" value="EXPRESSED PROTEIN"/>
    <property type="match status" value="1"/>
</dbReference>
<evidence type="ECO:0000313" key="3">
    <source>
        <dbReference type="Proteomes" id="UP001346149"/>
    </source>
</evidence>
<feature type="region of interest" description="Disordered" evidence="1">
    <location>
        <begin position="29"/>
        <end position="320"/>
    </location>
</feature>
<feature type="compositionally biased region" description="Basic residues" evidence="1">
    <location>
        <begin position="299"/>
        <end position="311"/>
    </location>
</feature>
<proteinExistence type="predicted"/>
<accession>A0AAN7QTC7</accession>
<feature type="compositionally biased region" description="Basic residues" evidence="1">
    <location>
        <begin position="269"/>
        <end position="281"/>
    </location>
</feature>
<feature type="compositionally biased region" description="Acidic residues" evidence="1">
    <location>
        <begin position="77"/>
        <end position="86"/>
    </location>
</feature>
<feature type="compositionally biased region" description="Basic and acidic residues" evidence="1">
    <location>
        <begin position="241"/>
        <end position="256"/>
    </location>
</feature>
<dbReference type="PANTHER" id="PTHR31365:SF15">
    <property type="entry name" value="EXPRESSED PROTEIN"/>
    <property type="match status" value="1"/>
</dbReference>
<gene>
    <name evidence="2" type="ORF">SAY86_009853</name>
</gene>